<dbReference type="SUPFAM" id="SSF88723">
    <property type="entry name" value="PIN domain-like"/>
    <property type="match status" value="1"/>
</dbReference>
<organism evidence="10 11">
    <name type="scientific">Antarctobacter heliothermus</name>
    <dbReference type="NCBI Taxonomy" id="74033"/>
    <lineage>
        <taxon>Bacteria</taxon>
        <taxon>Pseudomonadati</taxon>
        <taxon>Pseudomonadota</taxon>
        <taxon>Alphaproteobacteria</taxon>
        <taxon>Rhodobacterales</taxon>
        <taxon>Roseobacteraceae</taxon>
        <taxon>Antarctobacter</taxon>
    </lineage>
</organism>
<dbReference type="GO" id="GO:0000287">
    <property type="term" value="F:magnesium ion binding"/>
    <property type="evidence" value="ECO:0007669"/>
    <property type="project" value="UniProtKB-UniRule"/>
</dbReference>
<dbReference type="HAMAP" id="MF_00265">
    <property type="entry name" value="VapC_Nob1"/>
    <property type="match status" value="1"/>
</dbReference>
<dbReference type="PANTHER" id="PTHR33653:SF1">
    <property type="entry name" value="RIBONUCLEASE VAPC2"/>
    <property type="match status" value="1"/>
</dbReference>
<feature type="domain" description="PIN" evidence="9">
    <location>
        <begin position="2"/>
        <end position="122"/>
    </location>
</feature>
<comment type="similarity">
    <text evidence="7 8">Belongs to the PINc/VapC protein family.</text>
</comment>
<evidence type="ECO:0000313" key="10">
    <source>
        <dbReference type="EMBL" id="SNS72839.1"/>
    </source>
</evidence>
<proteinExistence type="inferred from homology"/>
<dbReference type="Pfam" id="PF01850">
    <property type="entry name" value="PIN"/>
    <property type="match status" value="1"/>
</dbReference>
<evidence type="ECO:0000256" key="6">
    <source>
        <dbReference type="ARBA" id="ARBA00022842"/>
    </source>
</evidence>
<evidence type="ECO:0000256" key="3">
    <source>
        <dbReference type="ARBA" id="ARBA00022722"/>
    </source>
</evidence>
<dbReference type="InterPro" id="IPR050556">
    <property type="entry name" value="Type_II_TA_system_RNase"/>
</dbReference>
<dbReference type="EC" id="3.1.-.-" evidence="8"/>
<evidence type="ECO:0000313" key="11">
    <source>
        <dbReference type="Proteomes" id="UP000198440"/>
    </source>
</evidence>
<dbReference type="GO" id="GO:0016787">
    <property type="term" value="F:hydrolase activity"/>
    <property type="evidence" value="ECO:0007669"/>
    <property type="project" value="UniProtKB-KW"/>
</dbReference>
<gene>
    <name evidence="8" type="primary">vapC</name>
    <name evidence="10" type="ORF">SAMN04488078_10298</name>
</gene>
<evidence type="ECO:0000256" key="4">
    <source>
        <dbReference type="ARBA" id="ARBA00022723"/>
    </source>
</evidence>
<dbReference type="InterPro" id="IPR002716">
    <property type="entry name" value="PIN_dom"/>
</dbReference>
<dbReference type="OrthoDB" id="9804823at2"/>
<keyword evidence="3 8" id="KW-0540">Nuclease</keyword>
<keyword evidence="5 8" id="KW-0378">Hydrolase</keyword>
<keyword evidence="4 8" id="KW-0479">Metal-binding</keyword>
<comment type="function">
    <text evidence="8">Toxic component of a toxin-antitoxin (TA) system. An RNase.</text>
</comment>
<evidence type="ECO:0000256" key="2">
    <source>
        <dbReference type="ARBA" id="ARBA00022649"/>
    </source>
</evidence>
<evidence type="ECO:0000259" key="9">
    <source>
        <dbReference type="Pfam" id="PF01850"/>
    </source>
</evidence>
<dbReference type="EMBL" id="FZON01000029">
    <property type="protein sequence ID" value="SNS72839.1"/>
    <property type="molecule type" value="Genomic_DNA"/>
</dbReference>
<keyword evidence="6 8" id="KW-0460">Magnesium</keyword>
<evidence type="ECO:0000256" key="7">
    <source>
        <dbReference type="ARBA" id="ARBA00038093"/>
    </source>
</evidence>
<accession>A0A239GUE9</accession>
<reference evidence="10 11" key="1">
    <citation type="submission" date="2017-06" db="EMBL/GenBank/DDBJ databases">
        <authorList>
            <person name="Kim H.J."/>
            <person name="Triplett B.A."/>
        </authorList>
    </citation>
    <scope>NUCLEOTIDE SEQUENCE [LARGE SCALE GENOMIC DNA]</scope>
    <source>
        <strain evidence="10 11">DSM 11445</strain>
    </source>
</reference>
<dbReference type="InterPro" id="IPR029060">
    <property type="entry name" value="PIN-like_dom_sf"/>
</dbReference>
<dbReference type="Proteomes" id="UP000198440">
    <property type="component" value="Unassembled WGS sequence"/>
</dbReference>
<dbReference type="PANTHER" id="PTHR33653">
    <property type="entry name" value="RIBONUCLEASE VAPC2"/>
    <property type="match status" value="1"/>
</dbReference>
<sequence length="142" mass="15600">MYLLDTNVISELRKVGDGKADAAVLAWVSGIDAGEMFISALTLMELEIGILRMERRDATQGERLRAWFETQVCPEFKDRTLSIDGAIARRCAQLHVPNPKSERDALIAATALEHGLTVVTRNMADFAATGVSLINPWQDVTA</sequence>
<keyword evidence="2 8" id="KW-1277">Toxin-antitoxin system</keyword>
<comment type="cofactor">
    <cofactor evidence="1 8">
        <name>Mg(2+)</name>
        <dbReference type="ChEBI" id="CHEBI:18420"/>
    </cofactor>
</comment>
<dbReference type="CDD" id="cd18746">
    <property type="entry name" value="PIN_VapC4-5_FitB-like"/>
    <property type="match status" value="1"/>
</dbReference>
<feature type="binding site" evidence="8">
    <location>
        <position position="104"/>
    </location>
    <ligand>
        <name>Mg(2+)</name>
        <dbReference type="ChEBI" id="CHEBI:18420"/>
    </ligand>
</feature>
<dbReference type="GO" id="GO:0004540">
    <property type="term" value="F:RNA nuclease activity"/>
    <property type="evidence" value="ECO:0007669"/>
    <property type="project" value="InterPro"/>
</dbReference>
<evidence type="ECO:0000256" key="1">
    <source>
        <dbReference type="ARBA" id="ARBA00001946"/>
    </source>
</evidence>
<dbReference type="RefSeq" id="WP_089278638.1">
    <property type="nucleotide sequence ID" value="NZ_FZON01000029.1"/>
</dbReference>
<dbReference type="InterPro" id="IPR022907">
    <property type="entry name" value="VapC_family"/>
</dbReference>
<evidence type="ECO:0000256" key="5">
    <source>
        <dbReference type="ARBA" id="ARBA00022801"/>
    </source>
</evidence>
<protein>
    <recommendedName>
        <fullName evidence="8">Ribonuclease VapC</fullName>
        <shortName evidence="8">RNase VapC</shortName>
        <ecNumber evidence="8">3.1.-.-</ecNumber>
    </recommendedName>
    <alternativeName>
        <fullName evidence="8">Toxin VapC</fullName>
    </alternativeName>
</protein>
<keyword evidence="8" id="KW-0800">Toxin</keyword>
<feature type="binding site" evidence="8">
    <location>
        <position position="5"/>
    </location>
    <ligand>
        <name>Mg(2+)</name>
        <dbReference type="ChEBI" id="CHEBI:18420"/>
    </ligand>
</feature>
<evidence type="ECO:0000256" key="8">
    <source>
        <dbReference type="HAMAP-Rule" id="MF_00265"/>
    </source>
</evidence>
<dbReference type="Gene3D" id="3.40.50.1010">
    <property type="entry name" value="5'-nuclease"/>
    <property type="match status" value="1"/>
</dbReference>
<dbReference type="GO" id="GO:0090729">
    <property type="term" value="F:toxin activity"/>
    <property type="evidence" value="ECO:0007669"/>
    <property type="project" value="UniProtKB-KW"/>
</dbReference>
<dbReference type="AlphaFoldDB" id="A0A239GUE9"/>
<name>A0A239GUE9_9RHOB</name>